<dbReference type="OMA" id="RHICESS"/>
<dbReference type="InterPro" id="IPR050628">
    <property type="entry name" value="SNF2_RAD54_helicase_TF"/>
</dbReference>
<sequence length="1148" mass="126905">MTNTELSPFYKLTTLSVSVVRGNDSQHLSKPLTYFIREPIKQDGSYDPEVYSWDEFEDLLVYRLNFNCHTEVVVFCQYGSDSKETRRLEVTDEHVWLTLLLDITKNNIVVSEYGQLYFNILPQKNHQPSKMLGNWPQEDFEGIFDDWVVVRSRGPWSRSRSPTDSSRRTVMEVVEYEIESDEEDTAAHNKHTDQGAVADLHRFVYEGVDGEMSDDDTLTSDSESNYSQQEGPTTPTFPESKVGSLSEKPIVPRKTVSTVATRGKEKARGGAATRGTAPTRGNPPTRGLPISRPTTAWGIHPTTRGGTRGGRGTIGGTKAASPPRTKPTPTTTTTPPPPPPPIPPQTPPAPETKATPTATYLNLIDLAAAEYQTASVADADYGAVDLDTTVDAYVGSYNAGNSEAEWSACLDYFKVHEAEWRKRESIAAVSKGGRVRVPMKKLQGTMVGLFDYQLMGVLKLMTFVLGDVSGGLLCDEQGLGKTQEMYGLMAFAHSLRKCKNEVQAAWRKSAKAAAKPGGKQKGGSVGQHNPPGKEGARLCPFDDRYRFRCYCYSELTRQLADRLPDGPNILVAPARNCASTVRDAKLKLDTKVFKIRGFHEGGDKEDKLTPAEVQKLRPIITPGEDGNCKYQAGLGQSDYIIIVSPEFIPRLMTHFAMKVSGGVGKMSGLLPGMILMDEFHEYAIAKDCEESRIEAWLQHLKKCCLDSNQPTPLTYFVSGTPFGETPADIHPTISFLEKEVWKDENHRLNGATVASFDALVDTFNKLTRIQADGETVPTPDIVDYRHRLDRVLKPMMLRRLGTDQFQGRNLTDVGPLKVNITDHNLPSHLTDDMQALANRTRDLAAAAAAKQGIPLPRFLRSKAGEAIFLKLRLASTFPGIAAPSSAEFNFNIAEIHANLAAARFDVTKTPYHELIPAWSAGSPKLETLTQTIATMLNDKSPIPGAPSVSKKLCIFTPLEAEAVLLQSYLLLKRTHPAFRHLKPILLHSSLSQTERQRVLDSFLTEGNFPPNVLVTPVALAGTGLNLQRARYSTVTGPAWTKRENQQAYYRIHRVGQRQETRLGLLTSRWNPAERVVLGAYEGRGVEGDGLGEEVWEVGNRFCAAAAEEAKAGGKGGMVERHQGARVEDDVERREREKAEKIAEKFSFF</sequence>
<keyword evidence="2" id="KW-0378">Hydrolase</keyword>
<feature type="compositionally biased region" description="Gly residues" evidence="4">
    <location>
        <begin position="306"/>
        <end position="315"/>
    </location>
</feature>
<dbReference type="InterPro" id="IPR027417">
    <property type="entry name" value="P-loop_NTPase"/>
</dbReference>
<keyword evidence="1" id="KW-0547">Nucleotide-binding</keyword>
<dbReference type="GO" id="GO:0006281">
    <property type="term" value="P:DNA repair"/>
    <property type="evidence" value="ECO:0007669"/>
    <property type="project" value="TreeGrafter"/>
</dbReference>
<accession>Q2GM19</accession>
<reference evidence="7" key="1">
    <citation type="journal article" date="2015" name="Genome Announc.">
        <title>Draft genome sequence of the cellulolytic fungus Chaetomium globosum.</title>
        <authorList>
            <person name="Cuomo C.A."/>
            <person name="Untereiner W.A."/>
            <person name="Ma L.-J."/>
            <person name="Grabherr M."/>
            <person name="Birren B.W."/>
        </authorList>
    </citation>
    <scope>NUCLEOTIDE SEQUENCE [LARGE SCALE GENOMIC DNA]</scope>
    <source>
        <strain evidence="7">ATCC 6205 / CBS 148.51 / DSM 1962 / NBRC 6347 / NRRL 1970</strain>
    </source>
</reference>
<evidence type="ECO:0000259" key="5">
    <source>
        <dbReference type="Pfam" id="PF00271"/>
    </source>
</evidence>
<gene>
    <name evidence="6" type="ORF">CHGG_10985</name>
</gene>
<feature type="domain" description="Helicase C-terminal" evidence="5">
    <location>
        <begin position="951"/>
        <end position="1055"/>
    </location>
</feature>
<proteinExistence type="predicted"/>
<feature type="compositionally biased region" description="Pro residues" evidence="4">
    <location>
        <begin position="334"/>
        <end position="350"/>
    </location>
</feature>
<dbReference type="AlphaFoldDB" id="Q2GM19"/>
<dbReference type="InParanoid" id="Q2GM19"/>
<dbReference type="STRING" id="306901.Q2GM19"/>
<evidence type="ECO:0000313" key="6">
    <source>
        <dbReference type="EMBL" id="EAQ83167.1"/>
    </source>
</evidence>
<evidence type="ECO:0000256" key="3">
    <source>
        <dbReference type="ARBA" id="ARBA00022840"/>
    </source>
</evidence>
<evidence type="ECO:0000256" key="4">
    <source>
        <dbReference type="SAM" id="MobiDB-lite"/>
    </source>
</evidence>
<feature type="region of interest" description="Disordered" evidence="4">
    <location>
        <begin position="210"/>
        <end position="354"/>
    </location>
</feature>
<dbReference type="GO" id="GO:0005634">
    <property type="term" value="C:nucleus"/>
    <property type="evidence" value="ECO:0007669"/>
    <property type="project" value="TreeGrafter"/>
</dbReference>
<dbReference type="eggNOG" id="ENOG502SZVV">
    <property type="taxonomic scope" value="Eukaryota"/>
</dbReference>
<dbReference type="PANTHER" id="PTHR45626:SF22">
    <property type="entry name" value="DNA REPAIR PROTEIN RAD5"/>
    <property type="match status" value="1"/>
</dbReference>
<dbReference type="SUPFAM" id="SSF52540">
    <property type="entry name" value="P-loop containing nucleoside triphosphate hydrolases"/>
    <property type="match status" value="2"/>
</dbReference>
<dbReference type="Proteomes" id="UP000001056">
    <property type="component" value="Unassembled WGS sequence"/>
</dbReference>
<dbReference type="RefSeq" id="XP_001226252.1">
    <property type="nucleotide sequence ID" value="XM_001226251.1"/>
</dbReference>
<feature type="region of interest" description="Disordered" evidence="4">
    <location>
        <begin position="1112"/>
        <end position="1132"/>
    </location>
</feature>
<dbReference type="VEuPathDB" id="FungiDB:CHGG_10985"/>
<dbReference type="GO" id="GO:0005524">
    <property type="term" value="F:ATP binding"/>
    <property type="evidence" value="ECO:0007669"/>
    <property type="project" value="UniProtKB-KW"/>
</dbReference>
<evidence type="ECO:0000313" key="7">
    <source>
        <dbReference type="Proteomes" id="UP000001056"/>
    </source>
</evidence>
<protein>
    <recommendedName>
        <fullName evidence="5">Helicase C-terminal domain-containing protein</fullName>
    </recommendedName>
</protein>
<feature type="compositionally biased region" description="Low complexity" evidence="4">
    <location>
        <begin position="269"/>
        <end position="280"/>
    </location>
</feature>
<dbReference type="Pfam" id="PF00271">
    <property type="entry name" value="Helicase_C"/>
    <property type="match status" value="1"/>
</dbReference>
<evidence type="ECO:0000256" key="1">
    <source>
        <dbReference type="ARBA" id="ARBA00022741"/>
    </source>
</evidence>
<feature type="region of interest" description="Disordered" evidence="4">
    <location>
        <begin position="509"/>
        <end position="533"/>
    </location>
</feature>
<dbReference type="EMBL" id="CH408036">
    <property type="protein sequence ID" value="EAQ83167.1"/>
    <property type="molecule type" value="Genomic_DNA"/>
</dbReference>
<dbReference type="GeneID" id="4397289"/>
<feature type="compositionally biased region" description="Polar residues" evidence="4">
    <location>
        <begin position="225"/>
        <end position="237"/>
    </location>
</feature>
<keyword evidence="7" id="KW-1185">Reference proteome</keyword>
<dbReference type="HOGENOM" id="CLU_008715_0_0_1"/>
<dbReference type="GO" id="GO:0008094">
    <property type="term" value="F:ATP-dependent activity, acting on DNA"/>
    <property type="evidence" value="ECO:0007669"/>
    <property type="project" value="TreeGrafter"/>
</dbReference>
<name>Q2GM19_CHAGB</name>
<evidence type="ECO:0000256" key="2">
    <source>
        <dbReference type="ARBA" id="ARBA00022801"/>
    </source>
</evidence>
<organism evidence="6 7">
    <name type="scientific">Chaetomium globosum (strain ATCC 6205 / CBS 148.51 / DSM 1962 / NBRC 6347 / NRRL 1970)</name>
    <name type="common">Soil fungus</name>
    <dbReference type="NCBI Taxonomy" id="306901"/>
    <lineage>
        <taxon>Eukaryota</taxon>
        <taxon>Fungi</taxon>
        <taxon>Dikarya</taxon>
        <taxon>Ascomycota</taxon>
        <taxon>Pezizomycotina</taxon>
        <taxon>Sordariomycetes</taxon>
        <taxon>Sordariomycetidae</taxon>
        <taxon>Sordariales</taxon>
        <taxon>Chaetomiaceae</taxon>
        <taxon>Chaetomium</taxon>
    </lineage>
</organism>
<dbReference type="Gene3D" id="3.40.50.300">
    <property type="entry name" value="P-loop containing nucleotide triphosphate hydrolases"/>
    <property type="match status" value="1"/>
</dbReference>
<feature type="compositionally biased region" description="Low complexity" evidence="4">
    <location>
        <begin position="316"/>
        <end position="333"/>
    </location>
</feature>
<keyword evidence="3" id="KW-0067">ATP-binding</keyword>
<dbReference type="InterPro" id="IPR001650">
    <property type="entry name" value="Helicase_C-like"/>
</dbReference>
<dbReference type="OrthoDB" id="4161342at2759"/>
<dbReference type="GO" id="GO:0016787">
    <property type="term" value="F:hydrolase activity"/>
    <property type="evidence" value="ECO:0007669"/>
    <property type="project" value="UniProtKB-KW"/>
</dbReference>
<dbReference type="PANTHER" id="PTHR45626">
    <property type="entry name" value="TRANSCRIPTION TERMINATION FACTOR 2-RELATED"/>
    <property type="match status" value="1"/>
</dbReference>